<dbReference type="InParanoid" id="W4KMP0"/>
<dbReference type="EMBL" id="KI925454">
    <property type="protein sequence ID" value="ETW86650.1"/>
    <property type="molecule type" value="Genomic_DNA"/>
</dbReference>
<dbReference type="eggNOG" id="KOG0409">
    <property type="taxonomic scope" value="Eukaryota"/>
</dbReference>
<dbReference type="KEGG" id="hir:HETIRDRAFT_306522"/>
<dbReference type="STRING" id="747525.W4KMP0"/>
<protein>
    <submittedName>
        <fullName evidence="1">Uncharacterized protein</fullName>
    </submittedName>
</protein>
<dbReference type="OrthoDB" id="435038at2759"/>
<dbReference type="HOGENOM" id="CLU_170499_0_0_1"/>
<accession>W4KMP0</accession>
<dbReference type="SUPFAM" id="SSF48179">
    <property type="entry name" value="6-phosphogluconate dehydrogenase C-terminal domain-like"/>
    <property type="match status" value="1"/>
</dbReference>
<evidence type="ECO:0000313" key="1">
    <source>
        <dbReference type="EMBL" id="ETW86650.1"/>
    </source>
</evidence>
<evidence type="ECO:0000313" key="2">
    <source>
        <dbReference type="Proteomes" id="UP000030671"/>
    </source>
</evidence>
<dbReference type="RefSeq" id="XP_009540653.1">
    <property type="nucleotide sequence ID" value="XM_009542358.1"/>
</dbReference>
<organism evidence="1 2">
    <name type="scientific">Heterobasidion irregulare (strain TC 32-1)</name>
    <dbReference type="NCBI Taxonomy" id="747525"/>
    <lineage>
        <taxon>Eukaryota</taxon>
        <taxon>Fungi</taxon>
        <taxon>Dikarya</taxon>
        <taxon>Basidiomycota</taxon>
        <taxon>Agaricomycotina</taxon>
        <taxon>Agaricomycetes</taxon>
        <taxon>Russulales</taxon>
        <taxon>Bondarzewiaceae</taxon>
        <taxon>Heterobasidion</taxon>
        <taxon>Heterobasidion annosum species complex</taxon>
    </lineage>
</organism>
<name>W4KMP0_HETIT</name>
<gene>
    <name evidence="1" type="ORF">HETIRDRAFT_306522</name>
</gene>
<reference evidence="1 2" key="1">
    <citation type="journal article" date="2012" name="New Phytol.">
        <title>Insight into trade-off between wood decay and parasitism from the genome of a fungal forest pathogen.</title>
        <authorList>
            <person name="Olson A."/>
            <person name="Aerts A."/>
            <person name="Asiegbu F."/>
            <person name="Belbahri L."/>
            <person name="Bouzid O."/>
            <person name="Broberg A."/>
            <person name="Canback B."/>
            <person name="Coutinho P.M."/>
            <person name="Cullen D."/>
            <person name="Dalman K."/>
            <person name="Deflorio G."/>
            <person name="van Diepen L.T."/>
            <person name="Dunand C."/>
            <person name="Duplessis S."/>
            <person name="Durling M."/>
            <person name="Gonthier P."/>
            <person name="Grimwood J."/>
            <person name="Fossdal C.G."/>
            <person name="Hansson D."/>
            <person name="Henrissat B."/>
            <person name="Hietala A."/>
            <person name="Himmelstrand K."/>
            <person name="Hoffmeister D."/>
            <person name="Hogberg N."/>
            <person name="James T.Y."/>
            <person name="Karlsson M."/>
            <person name="Kohler A."/>
            <person name="Kues U."/>
            <person name="Lee Y.H."/>
            <person name="Lin Y.C."/>
            <person name="Lind M."/>
            <person name="Lindquist E."/>
            <person name="Lombard V."/>
            <person name="Lucas S."/>
            <person name="Lunden K."/>
            <person name="Morin E."/>
            <person name="Murat C."/>
            <person name="Park J."/>
            <person name="Raffaello T."/>
            <person name="Rouze P."/>
            <person name="Salamov A."/>
            <person name="Schmutz J."/>
            <person name="Solheim H."/>
            <person name="Stahlberg J."/>
            <person name="Velez H."/>
            <person name="de Vries R.P."/>
            <person name="Wiebenga A."/>
            <person name="Woodward S."/>
            <person name="Yakovlev I."/>
            <person name="Garbelotto M."/>
            <person name="Martin F."/>
            <person name="Grigoriev I.V."/>
            <person name="Stenlid J."/>
        </authorList>
    </citation>
    <scope>NUCLEOTIDE SEQUENCE [LARGE SCALE GENOMIC DNA]</scope>
    <source>
        <strain evidence="1 2">TC 32-1</strain>
    </source>
</reference>
<sequence>MVNYGDKMLNDKFDGTKGFAIDGGIKDASHIRRLTSEHNAPMPTIDAAHRNLLTARALHNAQARTGTTQYPVLDWSAIVAGTRTAAGMNGLDTKKDVCRVSPAFLAGSARSLAS</sequence>
<keyword evidence="2" id="KW-1185">Reference proteome</keyword>
<dbReference type="InterPro" id="IPR008927">
    <property type="entry name" value="6-PGluconate_DH-like_C_sf"/>
</dbReference>
<dbReference type="GeneID" id="20669413"/>
<dbReference type="AlphaFoldDB" id="W4KMP0"/>
<dbReference type="Gene3D" id="1.10.1040.10">
    <property type="entry name" value="N-(1-d-carboxylethyl)-l-norvaline Dehydrogenase, domain 2"/>
    <property type="match status" value="1"/>
</dbReference>
<dbReference type="Proteomes" id="UP000030671">
    <property type="component" value="Unassembled WGS sequence"/>
</dbReference>
<proteinExistence type="predicted"/>
<dbReference type="InterPro" id="IPR013328">
    <property type="entry name" value="6PGD_dom2"/>
</dbReference>